<gene>
    <name evidence="1" type="ORF">GCM10007416_20810</name>
</gene>
<dbReference type="Proteomes" id="UP000617979">
    <property type="component" value="Unassembled WGS sequence"/>
</dbReference>
<keyword evidence="2" id="KW-1185">Reference proteome</keyword>
<accession>A0ABQ1GNV2</accession>
<reference evidence="2" key="1">
    <citation type="journal article" date="2019" name="Int. J. Syst. Evol. Microbiol.">
        <title>The Global Catalogue of Microorganisms (GCM) 10K type strain sequencing project: providing services to taxonomists for standard genome sequencing and annotation.</title>
        <authorList>
            <consortium name="The Broad Institute Genomics Platform"/>
            <consortium name="The Broad Institute Genome Sequencing Center for Infectious Disease"/>
            <person name="Wu L."/>
            <person name="Ma J."/>
        </authorList>
    </citation>
    <scope>NUCLEOTIDE SEQUENCE [LARGE SCALE GENOMIC DNA]</scope>
    <source>
        <strain evidence="2">CGMCC 1.12404</strain>
    </source>
</reference>
<protein>
    <submittedName>
        <fullName evidence="1">Uncharacterized protein</fullName>
    </submittedName>
</protein>
<evidence type="ECO:0000313" key="2">
    <source>
        <dbReference type="Proteomes" id="UP000617979"/>
    </source>
</evidence>
<organism evidence="1 2">
    <name type="scientific">Kroppenstedtia guangzhouensis</name>
    <dbReference type="NCBI Taxonomy" id="1274356"/>
    <lineage>
        <taxon>Bacteria</taxon>
        <taxon>Bacillati</taxon>
        <taxon>Bacillota</taxon>
        <taxon>Bacilli</taxon>
        <taxon>Bacillales</taxon>
        <taxon>Thermoactinomycetaceae</taxon>
        <taxon>Kroppenstedtia</taxon>
    </lineage>
</organism>
<dbReference type="EMBL" id="BMEX01000006">
    <property type="protein sequence ID" value="GGA47513.1"/>
    <property type="molecule type" value="Genomic_DNA"/>
</dbReference>
<proteinExistence type="predicted"/>
<evidence type="ECO:0000313" key="1">
    <source>
        <dbReference type="EMBL" id="GGA47513.1"/>
    </source>
</evidence>
<name>A0ABQ1GNV2_9BACL</name>
<comment type="caution">
    <text evidence="1">The sequence shown here is derived from an EMBL/GenBank/DDBJ whole genome shotgun (WGS) entry which is preliminary data.</text>
</comment>
<sequence>MTEAILVRHYQHPILLLLISEYLTSSARTTLVAIYPGTVLLRFHRFAVCGFHDEFHAIQIAPVQ</sequence>